<accession>A0A226EHE5</accession>
<name>A0A226EHE5_FOLCA</name>
<dbReference type="SUPFAM" id="SSF52047">
    <property type="entry name" value="RNI-like"/>
    <property type="match status" value="1"/>
</dbReference>
<dbReference type="InterPro" id="IPR001810">
    <property type="entry name" value="F-box_dom"/>
</dbReference>
<dbReference type="Proteomes" id="UP000198287">
    <property type="component" value="Unassembled WGS sequence"/>
</dbReference>
<feature type="domain" description="F-box" evidence="1">
    <location>
        <begin position="6"/>
        <end position="56"/>
    </location>
</feature>
<gene>
    <name evidence="2" type="ORF">Fcan01_09680</name>
</gene>
<dbReference type="AlphaFoldDB" id="A0A226EHE5"/>
<keyword evidence="3" id="KW-1185">Reference proteome</keyword>
<sequence length="521" mass="59570">MKTQFKTLIHKSPETVRDKIFTLLDQCTQLKLRTVCKTWKRIIDQVLPLKRFIRSHKVGELVIGYFSQPYPPNGWKIDPEAVTLLSDHHHCSPSFSNIKSFQPPTTPSLSSLEILPADKLEKLFTEFSSMKRLTVASSALVDIKRDNSFLRKLEFSRLKCLELIVEETHGLPAIQDILSQTYPNLGKISISMKNDDDLTLYADVYSFVGRHPMLTEVKRTISSSFFIPSNHFDRKINNNNNEEDDASPMFMQVDHRLDPVLYADVLEGLGKVDKLTHLNIDTLRSEGQKRKNLELQLFRAQVSLHTLELHKIRRENMPVWRTVPAILRQCSATLKSVLLDGCFCDCKQQDRPGPFWCHWVEQCNNLERLEVLVCGIKIVDVSVIPKDNLKVLCLGHALTQRQMKTICETFTHLEELSLPQMNYAKSSPDIFGTNVVDKILNSEASNRMVTLFQFKRALTLQNLKKLSLSTKSCSLKSIRKFAGGLMGIYESPVVDSTFSLGSDNKRGDLEYTIDRTLFCYP</sequence>
<dbReference type="Gene3D" id="3.80.10.10">
    <property type="entry name" value="Ribonuclease Inhibitor"/>
    <property type="match status" value="1"/>
</dbReference>
<comment type="caution">
    <text evidence="2">The sequence shown here is derived from an EMBL/GenBank/DDBJ whole genome shotgun (WGS) entry which is preliminary data.</text>
</comment>
<evidence type="ECO:0000313" key="3">
    <source>
        <dbReference type="Proteomes" id="UP000198287"/>
    </source>
</evidence>
<dbReference type="InterPro" id="IPR032675">
    <property type="entry name" value="LRR_dom_sf"/>
</dbReference>
<reference evidence="2 3" key="1">
    <citation type="submission" date="2015-12" db="EMBL/GenBank/DDBJ databases">
        <title>The genome of Folsomia candida.</title>
        <authorList>
            <person name="Faddeeva A."/>
            <person name="Derks M.F."/>
            <person name="Anvar Y."/>
            <person name="Smit S."/>
            <person name="Van Straalen N."/>
            <person name="Roelofs D."/>
        </authorList>
    </citation>
    <scope>NUCLEOTIDE SEQUENCE [LARGE SCALE GENOMIC DNA]</scope>
    <source>
        <strain evidence="2 3">VU population</strain>
        <tissue evidence="2">Whole body</tissue>
    </source>
</reference>
<dbReference type="Pfam" id="PF00646">
    <property type="entry name" value="F-box"/>
    <property type="match status" value="1"/>
</dbReference>
<dbReference type="EMBL" id="LNIX01000004">
    <property type="protein sequence ID" value="OXA56076.1"/>
    <property type="molecule type" value="Genomic_DNA"/>
</dbReference>
<evidence type="ECO:0000259" key="1">
    <source>
        <dbReference type="PROSITE" id="PS50181"/>
    </source>
</evidence>
<proteinExistence type="predicted"/>
<organism evidence="2 3">
    <name type="scientific">Folsomia candida</name>
    <name type="common">Springtail</name>
    <dbReference type="NCBI Taxonomy" id="158441"/>
    <lineage>
        <taxon>Eukaryota</taxon>
        <taxon>Metazoa</taxon>
        <taxon>Ecdysozoa</taxon>
        <taxon>Arthropoda</taxon>
        <taxon>Hexapoda</taxon>
        <taxon>Collembola</taxon>
        <taxon>Entomobryomorpha</taxon>
        <taxon>Isotomoidea</taxon>
        <taxon>Isotomidae</taxon>
        <taxon>Proisotominae</taxon>
        <taxon>Folsomia</taxon>
    </lineage>
</organism>
<protein>
    <recommendedName>
        <fullName evidence="1">F-box domain-containing protein</fullName>
    </recommendedName>
</protein>
<evidence type="ECO:0000313" key="2">
    <source>
        <dbReference type="EMBL" id="OXA56076.1"/>
    </source>
</evidence>
<dbReference type="PROSITE" id="PS50181">
    <property type="entry name" value="FBOX"/>
    <property type="match status" value="1"/>
</dbReference>